<reference evidence="2 3" key="1">
    <citation type="submission" date="2021-06" db="EMBL/GenBank/DDBJ databases">
        <title>Caerostris extrusa draft genome.</title>
        <authorList>
            <person name="Kono N."/>
            <person name="Arakawa K."/>
        </authorList>
    </citation>
    <scope>NUCLEOTIDE SEQUENCE [LARGE SCALE GENOMIC DNA]</scope>
</reference>
<protein>
    <submittedName>
        <fullName evidence="2">Uncharacterized protein</fullName>
    </submittedName>
</protein>
<dbReference type="AlphaFoldDB" id="A0AAV4U166"/>
<feature type="compositionally biased region" description="Basic and acidic residues" evidence="1">
    <location>
        <begin position="99"/>
        <end position="110"/>
    </location>
</feature>
<gene>
    <name evidence="2" type="ORF">CEXT_580491</name>
</gene>
<keyword evidence="3" id="KW-1185">Reference proteome</keyword>
<dbReference type="Proteomes" id="UP001054945">
    <property type="component" value="Unassembled WGS sequence"/>
</dbReference>
<feature type="compositionally biased region" description="Polar residues" evidence="1">
    <location>
        <begin position="118"/>
        <end position="128"/>
    </location>
</feature>
<evidence type="ECO:0000256" key="1">
    <source>
        <dbReference type="SAM" id="MobiDB-lite"/>
    </source>
</evidence>
<sequence>MADSRDSGSSDDWALKRSNQPRKELSSDIVFTLQPLNNLEIVVCKEGIGNCLSSTEYTTFYLGCCHGGFRGKKVASDVIPPRLIHRRRAPKITKRRLRKRDDPPPKDFKISLRGNEVKSPTPTPSTHAPCTLAEVPGWKKRAALHIHRPSGGTIRHGHDGPSFRICIMTPLPSRSLEGGSLILIYIFCLKKEEEGESSKGMGPLEQG</sequence>
<organism evidence="2 3">
    <name type="scientific">Caerostris extrusa</name>
    <name type="common">Bark spider</name>
    <name type="synonym">Caerostris bankana</name>
    <dbReference type="NCBI Taxonomy" id="172846"/>
    <lineage>
        <taxon>Eukaryota</taxon>
        <taxon>Metazoa</taxon>
        <taxon>Ecdysozoa</taxon>
        <taxon>Arthropoda</taxon>
        <taxon>Chelicerata</taxon>
        <taxon>Arachnida</taxon>
        <taxon>Araneae</taxon>
        <taxon>Araneomorphae</taxon>
        <taxon>Entelegynae</taxon>
        <taxon>Araneoidea</taxon>
        <taxon>Araneidae</taxon>
        <taxon>Caerostris</taxon>
    </lineage>
</organism>
<feature type="region of interest" description="Disordered" evidence="1">
    <location>
        <begin position="95"/>
        <end position="130"/>
    </location>
</feature>
<evidence type="ECO:0000313" key="3">
    <source>
        <dbReference type="Proteomes" id="UP001054945"/>
    </source>
</evidence>
<dbReference type="EMBL" id="BPLR01012117">
    <property type="protein sequence ID" value="GIY51487.1"/>
    <property type="molecule type" value="Genomic_DNA"/>
</dbReference>
<accession>A0AAV4U166</accession>
<comment type="caution">
    <text evidence="2">The sequence shown here is derived from an EMBL/GenBank/DDBJ whole genome shotgun (WGS) entry which is preliminary data.</text>
</comment>
<name>A0AAV4U166_CAEEX</name>
<evidence type="ECO:0000313" key="2">
    <source>
        <dbReference type="EMBL" id="GIY51487.1"/>
    </source>
</evidence>
<proteinExistence type="predicted"/>